<feature type="region of interest" description="Disordered" evidence="7">
    <location>
        <begin position="451"/>
        <end position="476"/>
    </location>
</feature>
<evidence type="ECO:0000256" key="7">
    <source>
        <dbReference type="SAM" id="MobiDB-lite"/>
    </source>
</evidence>
<dbReference type="Proteomes" id="UP000628079">
    <property type="component" value="Unassembled WGS sequence"/>
</dbReference>
<dbReference type="InterPro" id="IPR050346">
    <property type="entry name" value="FMO-like"/>
</dbReference>
<dbReference type="PRINTS" id="PR00370">
    <property type="entry name" value="FMOXYGENASE"/>
</dbReference>
<comment type="similarity">
    <text evidence="1">Belongs to the FMO family.</text>
</comment>
<keyword evidence="6" id="KW-0560">Oxidoreductase</keyword>
<organism evidence="8 9">
    <name type="scientific">Knoellia flava</name>
    <dbReference type="NCBI Taxonomy" id="913969"/>
    <lineage>
        <taxon>Bacteria</taxon>
        <taxon>Bacillati</taxon>
        <taxon>Actinomycetota</taxon>
        <taxon>Actinomycetes</taxon>
        <taxon>Micrococcales</taxon>
        <taxon>Intrasporangiaceae</taxon>
        <taxon>Knoellia</taxon>
    </lineage>
</organism>
<evidence type="ECO:0000313" key="8">
    <source>
        <dbReference type="EMBL" id="GGB86244.1"/>
    </source>
</evidence>
<dbReference type="SUPFAM" id="SSF51905">
    <property type="entry name" value="FAD/NAD(P)-binding domain"/>
    <property type="match status" value="2"/>
</dbReference>
<dbReference type="AlphaFoldDB" id="A0A8H9FWN5"/>
<dbReference type="PANTHER" id="PTHR23023">
    <property type="entry name" value="DIMETHYLANILINE MONOOXYGENASE"/>
    <property type="match status" value="1"/>
</dbReference>
<reference evidence="8" key="1">
    <citation type="journal article" date="2014" name="Int. J. Syst. Evol. Microbiol.">
        <title>Complete genome sequence of Corynebacterium casei LMG S-19264T (=DSM 44701T), isolated from a smear-ripened cheese.</title>
        <authorList>
            <consortium name="US DOE Joint Genome Institute (JGI-PGF)"/>
            <person name="Walter F."/>
            <person name="Albersmeier A."/>
            <person name="Kalinowski J."/>
            <person name="Ruckert C."/>
        </authorList>
    </citation>
    <scope>NUCLEOTIDE SEQUENCE</scope>
    <source>
        <strain evidence="8">CGMCC 1.10749</strain>
    </source>
</reference>
<dbReference type="GO" id="GO:0050661">
    <property type="term" value="F:NADP binding"/>
    <property type="evidence" value="ECO:0007669"/>
    <property type="project" value="InterPro"/>
</dbReference>
<reference evidence="8" key="2">
    <citation type="submission" date="2020-09" db="EMBL/GenBank/DDBJ databases">
        <authorList>
            <person name="Sun Q."/>
            <person name="Zhou Y."/>
        </authorList>
    </citation>
    <scope>NUCLEOTIDE SEQUENCE</scope>
    <source>
        <strain evidence="8">CGMCC 1.10749</strain>
    </source>
</reference>
<dbReference type="InterPro" id="IPR020946">
    <property type="entry name" value="Flavin_mOase-like"/>
</dbReference>
<comment type="caution">
    <text evidence="8">The sequence shown here is derived from an EMBL/GenBank/DDBJ whole genome shotgun (WGS) entry which is preliminary data.</text>
</comment>
<accession>A0A8H9FWN5</accession>
<comment type="similarity">
    <text evidence="2">Belongs to the FAD-binding monooxygenase family.</text>
</comment>
<name>A0A8H9FWN5_9MICO</name>
<dbReference type="GO" id="GO:0004499">
    <property type="term" value="F:N,N-dimethylaniline monooxygenase activity"/>
    <property type="evidence" value="ECO:0007669"/>
    <property type="project" value="InterPro"/>
</dbReference>
<dbReference type="GO" id="GO:0050660">
    <property type="term" value="F:flavin adenine dinucleotide binding"/>
    <property type="evidence" value="ECO:0007669"/>
    <property type="project" value="InterPro"/>
</dbReference>
<evidence type="ECO:0000313" key="9">
    <source>
        <dbReference type="Proteomes" id="UP000628079"/>
    </source>
</evidence>
<evidence type="ECO:0000256" key="5">
    <source>
        <dbReference type="ARBA" id="ARBA00022857"/>
    </source>
</evidence>
<evidence type="ECO:0000256" key="2">
    <source>
        <dbReference type="ARBA" id="ARBA00010139"/>
    </source>
</evidence>
<proteinExistence type="inferred from homology"/>
<protein>
    <submittedName>
        <fullName evidence="8">Monooxygenase</fullName>
    </submittedName>
</protein>
<dbReference type="EMBL" id="BMEA01000002">
    <property type="protein sequence ID" value="GGB86244.1"/>
    <property type="molecule type" value="Genomic_DNA"/>
</dbReference>
<keyword evidence="5" id="KW-0521">NADP</keyword>
<keyword evidence="3" id="KW-0285">Flavoprotein</keyword>
<evidence type="ECO:0000256" key="1">
    <source>
        <dbReference type="ARBA" id="ARBA00009183"/>
    </source>
</evidence>
<evidence type="ECO:0000256" key="4">
    <source>
        <dbReference type="ARBA" id="ARBA00022827"/>
    </source>
</evidence>
<gene>
    <name evidence="8" type="ORF">GCM10011314_27550</name>
</gene>
<evidence type="ECO:0000256" key="3">
    <source>
        <dbReference type="ARBA" id="ARBA00022630"/>
    </source>
</evidence>
<dbReference type="PIRSF" id="PIRSF000332">
    <property type="entry name" value="FMO"/>
    <property type="match status" value="1"/>
</dbReference>
<dbReference type="RefSeq" id="WP_052116897.1">
    <property type="nucleotide sequence ID" value="NZ_BMEA01000002.1"/>
</dbReference>
<sequence length="476" mass="51925">MAYSVKQRHRAPAVTSPVPVDPTLPRACVVGAGSSGIAAVKALAQAGVPFDCFEQGSVVGGNWVLDNPNGQSACYDTLEINTSCPRMAYSDFPMPADYPAYARHDQVAAYFEAYVDHFALRDRIAFDTTVTDVTPAPDDTWLVTVEGPAGRETRTYDAVLVANGHHWDPRWPEPAYPGTFAGEQIHAHDYRSAAQLEGRDIVVVGSGNSALDIAVEAGRVARSTVLSQRRGQWVLRKFTLGRPSDQVALPGWLPWWATALRLRLGALTSGNVARLGLPQPAHKPGQSHPVQSEGIRAALRSGAVTPKPGIERLDGDRVVFVDGSSAPADLVVWATGYRVTFPFLDASLVSADDNDLPLWKRTVHPDLPGLFFIGLLQPVGAVMPLAEAQGTWVAQMLAGRYAPPPVDEVRRQMAAEHERNRRQFYASPRHTMEVDFDHYLWDLERERRRGAARAARRRMPSAPGPGVAHDASEARS</sequence>
<dbReference type="Gene3D" id="3.50.50.60">
    <property type="entry name" value="FAD/NAD(P)-binding domain"/>
    <property type="match status" value="1"/>
</dbReference>
<dbReference type="Pfam" id="PF00743">
    <property type="entry name" value="FMO-like"/>
    <property type="match status" value="1"/>
</dbReference>
<keyword evidence="4" id="KW-0274">FAD</keyword>
<dbReference type="InterPro" id="IPR036188">
    <property type="entry name" value="FAD/NAD-bd_sf"/>
</dbReference>
<keyword evidence="8" id="KW-0503">Monooxygenase</keyword>
<dbReference type="InterPro" id="IPR000960">
    <property type="entry name" value="Flavin_mOase"/>
</dbReference>
<evidence type="ECO:0000256" key="6">
    <source>
        <dbReference type="ARBA" id="ARBA00023002"/>
    </source>
</evidence>